<sequence length="305" mass="34210">MMAEEKRRKYGPSTVASLRVARISELGAFLDAETGNTSDDILLHKTQQTREISVGEEVEVFLYLDPKHRLTASMRTPRMKEGQIARLTVINVSRDGAFLDVGAERGIFLPYAGMRGRPQIGEVVWAKLYTDKSGRLAVTMEVEDELRRASKPATDVSVGAHLSGSIYNITESGAFIFTDERYIVFVPHKDMRERPRVGEEVTVRITYVRTDGRLNGSLREPKEKALVTDAERILAYLEEHKGRMPYSDKTTPEIIKAKFQISKAAFKRALGHLLKVGSVEEKDGWTLLKDGASLEEGEGKRENNP</sequence>
<dbReference type="PANTHER" id="PTHR37296">
    <property type="entry name" value="CONSERVED VIRULENCE FACTOR B"/>
    <property type="match status" value="1"/>
</dbReference>
<dbReference type="eggNOG" id="COG2996">
    <property type="taxonomic scope" value="Bacteria"/>
</dbReference>
<dbReference type="Pfam" id="PF21543">
    <property type="entry name" value="CvfB_2nd"/>
    <property type="match status" value="1"/>
</dbReference>
<gene>
    <name evidence="3" type="ordered locus">Selsp_0744</name>
    <name evidence="4" type="ORF">SELSPUOL_01777</name>
</gene>
<dbReference type="EMBL" id="ACKP02000042">
    <property type="protein sequence ID" value="EEX76820.1"/>
    <property type="molecule type" value="Genomic_DNA"/>
</dbReference>
<evidence type="ECO:0000259" key="2">
    <source>
        <dbReference type="PROSITE" id="PS50126"/>
    </source>
</evidence>
<accession>C9LWC3</accession>
<dbReference type="InterPro" id="IPR012340">
    <property type="entry name" value="NA-bd_OB-fold"/>
</dbReference>
<dbReference type="RefSeq" id="WP_006193078.1">
    <property type="nucleotide sequence ID" value="NC_015437.1"/>
</dbReference>
<dbReference type="KEGG" id="ssg:Selsp_0744"/>
<reference evidence="4 5" key="1">
    <citation type="submission" date="2009-09" db="EMBL/GenBank/DDBJ databases">
        <authorList>
            <person name="Weinstock G."/>
            <person name="Sodergren E."/>
            <person name="Clifton S."/>
            <person name="Fulton L."/>
            <person name="Fulton B."/>
            <person name="Courtney L."/>
            <person name="Fronick C."/>
            <person name="Harrison M."/>
            <person name="Strong C."/>
            <person name="Farmer C."/>
            <person name="Delahaunty K."/>
            <person name="Markovic C."/>
            <person name="Hall O."/>
            <person name="Minx P."/>
            <person name="Tomlinson C."/>
            <person name="Mitreva M."/>
            <person name="Nelson J."/>
            <person name="Hou S."/>
            <person name="Wollam A."/>
            <person name="Pepin K.H."/>
            <person name="Johnson M."/>
            <person name="Bhonagiri V."/>
            <person name="Nash W.E."/>
            <person name="Warren W."/>
            <person name="Chinwalla A."/>
            <person name="Mardis E.R."/>
            <person name="Wilson R.K."/>
        </authorList>
    </citation>
    <scope>NUCLEOTIDE SEQUENCE [LARGE SCALE GENOMIC DNA]</scope>
    <source>
        <strain evidence="4">ATCC 35185</strain>
        <strain evidence="5">ATCC 35185 / DSM 20758 / VPI D19B-28</strain>
    </source>
</reference>
<organism evidence="4 5">
    <name type="scientific">Selenomonas sputigena (strain ATCC 35185 / DSM 20758 / CCUG 44933 / VPI D19B-28)</name>
    <dbReference type="NCBI Taxonomy" id="546271"/>
    <lineage>
        <taxon>Bacteria</taxon>
        <taxon>Bacillati</taxon>
        <taxon>Bacillota</taxon>
        <taxon>Negativicutes</taxon>
        <taxon>Selenomonadales</taxon>
        <taxon>Selenomonadaceae</taxon>
        <taxon>Selenomonas</taxon>
    </lineage>
</organism>
<reference evidence="3 6" key="2">
    <citation type="submission" date="2011-04" db="EMBL/GenBank/DDBJ databases">
        <title>The complete genome of Selenomonas sputigena DSM 20758.</title>
        <authorList>
            <consortium name="US DOE Joint Genome Institute (JGI-PGF)"/>
            <person name="Lucas S."/>
            <person name="Copeland A."/>
            <person name="Lapidus A."/>
            <person name="Bruce D."/>
            <person name="Goodwin L."/>
            <person name="Pitluck S."/>
            <person name="Peters L."/>
            <person name="Kyrpides N."/>
            <person name="Mavromatis K."/>
            <person name="Ivanova N."/>
            <person name="Ovchinnikova G."/>
            <person name="Teshima H."/>
            <person name="Detter J.C."/>
            <person name="Tapia R."/>
            <person name="Han C."/>
            <person name="Land M."/>
            <person name="Hauser L."/>
            <person name="Markowitz V."/>
            <person name="Cheng J.-F."/>
            <person name="Hugenholtz P."/>
            <person name="Woyke T."/>
            <person name="Wu D."/>
            <person name="Gronow S."/>
            <person name="Wellnitz S."/>
            <person name="Schneider S."/>
            <person name="Klenk H.-P."/>
            <person name="Eisen J.A."/>
        </authorList>
    </citation>
    <scope>NUCLEOTIDE SEQUENCE [LARGE SCALE GENOMIC DNA]</scope>
    <source>
        <strain evidence="3">ATCC 35185</strain>
        <strain evidence="6">ATCC 35185 / DSM 20758 / VPI D19B-28</strain>
    </source>
</reference>
<dbReference type="InterPro" id="IPR036388">
    <property type="entry name" value="WH-like_DNA-bd_sf"/>
</dbReference>
<name>C9LWC3_SELS3</name>
<dbReference type="Gene3D" id="2.40.50.140">
    <property type="entry name" value="Nucleic acid-binding proteins"/>
    <property type="match status" value="2"/>
</dbReference>
<dbReference type="STRING" id="546271.Selsp_0744"/>
<protein>
    <submittedName>
        <fullName evidence="3">RNA binding S1 domain protein</fullName>
    </submittedName>
</protein>
<evidence type="ECO:0000313" key="4">
    <source>
        <dbReference type="EMBL" id="EEX76820.1"/>
    </source>
</evidence>
<dbReference type="Proteomes" id="UP000003505">
    <property type="component" value="Unassembled WGS sequence"/>
</dbReference>
<dbReference type="HOGENOM" id="CLU_064885_0_0_9"/>
<dbReference type="SUPFAM" id="SSF50249">
    <property type="entry name" value="Nucleic acid-binding proteins"/>
    <property type="match status" value="1"/>
</dbReference>
<dbReference type="InterPro" id="IPR003029">
    <property type="entry name" value="S1_domain"/>
</dbReference>
<dbReference type="Pfam" id="PF13509">
    <property type="entry name" value="S1_2"/>
    <property type="match status" value="2"/>
</dbReference>
<evidence type="ECO:0000256" key="1">
    <source>
        <dbReference type="PIRNR" id="PIRNR012524"/>
    </source>
</evidence>
<dbReference type="InterPro" id="IPR048587">
    <property type="entry name" value="CvfB_S1_3rd"/>
</dbReference>
<dbReference type="Proteomes" id="UP000011124">
    <property type="component" value="Chromosome"/>
</dbReference>
<dbReference type="PROSITE" id="PS50126">
    <property type="entry name" value="S1"/>
    <property type="match status" value="1"/>
</dbReference>
<dbReference type="Pfam" id="PF17783">
    <property type="entry name" value="WHD_CvfB"/>
    <property type="match status" value="1"/>
</dbReference>
<dbReference type="InterPro" id="IPR040764">
    <property type="entry name" value="CvfB_WH"/>
</dbReference>
<dbReference type="SMART" id="SM00316">
    <property type="entry name" value="S1"/>
    <property type="match status" value="3"/>
</dbReference>
<comment type="similarity">
    <text evidence="1">Belongs to the CvfB family.</text>
</comment>
<dbReference type="PANTHER" id="PTHR37296:SF1">
    <property type="entry name" value="CONSERVED VIRULENCE FACTOR B"/>
    <property type="match status" value="1"/>
</dbReference>
<dbReference type="OrthoDB" id="9801597at2"/>
<dbReference type="InterPro" id="IPR014464">
    <property type="entry name" value="CvfB_fam"/>
</dbReference>
<dbReference type="EMBL" id="CP002637">
    <property type="protein sequence ID" value="AEB99710.1"/>
    <property type="molecule type" value="Genomic_DNA"/>
</dbReference>
<proteinExistence type="inferred from homology"/>
<dbReference type="PIRSF" id="PIRSF012524">
    <property type="entry name" value="YitL_S1"/>
    <property type="match status" value="1"/>
</dbReference>
<feature type="domain" description="S1 motif" evidence="2">
    <location>
        <begin position="159"/>
        <end position="219"/>
    </location>
</feature>
<keyword evidence="6" id="KW-1185">Reference proteome</keyword>
<dbReference type="Gene3D" id="1.10.10.10">
    <property type="entry name" value="Winged helix-like DNA-binding domain superfamily/Winged helix DNA-binding domain"/>
    <property type="match status" value="1"/>
</dbReference>
<evidence type="ECO:0000313" key="3">
    <source>
        <dbReference type="EMBL" id="AEB99710.1"/>
    </source>
</evidence>
<evidence type="ECO:0000313" key="6">
    <source>
        <dbReference type="Proteomes" id="UP000011124"/>
    </source>
</evidence>
<evidence type="ECO:0000313" key="5">
    <source>
        <dbReference type="Proteomes" id="UP000003505"/>
    </source>
</evidence>
<dbReference type="AlphaFoldDB" id="C9LWC3"/>
<dbReference type="InterPro" id="IPR039566">
    <property type="entry name" value="CvfB_S1_st"/>
</dbReference>
<dbReference type="GO" id="GO:0003676">
    <property type="term" value="F:nucleic acid binding"/>
    <property type="evidence" value="ECO:0007669"/>
    <property type="project" value="InterPro"/>
</dbReference>